<dbReference type="EMBL" id="LR797132">
    <property type="protein sequence ID" value="CAB4189099.1"/>
    <property type="molecule type" value="Genomic_DNA"/>
</dbReference>
<evidence type="ECO:0000313" key="5">
    <source>
        <dbReference type="EMBL" id="CAB4193226.1"/>
    </source>
</evidence>
<evidence type="ECO:0000313" key="4">
    <source>
        <dbReference type="EMBL" id="CAB4189099.1"/>
    </source>
</evidence>
<proteinExistence type="predicted"/>
<accession>A0A6J5QWQ7</accession>
<evidence type="ECO:0000313" key="3">
    <source>
        <dbReference type="EMBL" id="CAB4179279.1"/>
    </source>
</evidence>
<gene>
    <name evidence="3" type="ORF">UFOVP1034_55</name>
    <name evidence="4" type="ORF">UFOVP1177_55</name>
    <name evidence="5" type="ORF">UFOVP1243_42</name>
    <name evidence="6" type="ORF">UFOVP1581_103</name>
    <name evidence="1" type="ORF">UFOVP854_103</name>
    <name evidence="2" type="ORF">UFOVP964_103</name>
</gene>
<name>A0A6J5QWQ7_9CAUD</name>
<dbReference type="EMBL" id="LR796798">
    <property type="protein sequence ID" value="CAB4167004.1"/>
    <property type="molecule type" value="Genomic_DNA"/>
</dbReference>
<dbReference type="EMBL" id="LR796979">
    <property type="protein sequence ID" value="CAB4179279.1"/>
    <property type="molecule type" value="Genomic_DNA"/>
</dbReference>
<reference evidence="4" key="1">
    <citation type="submission" date="2020-05" db="EMBL/GenBank/DDBJ databases">
        <authorList>
            <person name="Chiriac C."/>
            <person name="Salcher M."/>
            <person name="Ghai R."/>
            <person name="Kavagutti S V."/>
        </authorList>
    </citation>
    <scope>NUCLEOTIDE SEQUENCE</scope>
</reference>
<protein>
    <submittedName>
        <fullName evidence="4">Uncharacterized protein</fullName>
    </submittedName>
</protein>
<evidence type="ECO:0000313" key="2">
    <source>
        <dbReference type="EMBL" id="CAB4174959.1"/>
    </source>
</evidence>
<sequence>MATTTIATVDEQGVMILVDDDVTSYFQLVSLLNKKENK</sequence>
<dbReference type="EMBL" id="LR798433">
    <property type="protein sequence ID" value="CAB5231526.1"/>
    <property type="molecule type" value="Genomic_DNA"/>
</dbReference>
<evidence type="ECO:0000313" key="1">
    <source>
        <dbReference type="EMBL" id="CAB4167004.1"/>
    </source>
</evidence>
<organism evidence="4">
    <name type="scientific">uncultured Caudovirales phage</name>
    <dbReference type="NCBI Taxonomy" id="2100421"/>
    <lineage>
        <taxon>Viruses</taxon>
        <taxon>Duplodnaviria</taxon>
        <taxon>Heunggongvirae</taxon>
        <taxon>Uroviricota</taxon>
        <taxon>Caudoviricetes</taxon>
        <taxon>Peduoviridae</taxon>
        <taxon>Maltschvirus</taxon>
        <taxon>Maltschvirus maltsch</taxon>
    </lineage>
</organism>
<dbReference type="EMBL" id="LR796924">
    <property type="protein sequence ID" value="CAB4174959.1"/>
    <property type="molecule type" value="Genomic_DNA"/>
</dbReference>
<dbReference type="EMBL" id="LR797196">
    <property type="protein sequence ID" value="CAB4193226.1"/>
    <property type="molecule type" value="Genomic_DNA"/>
</dbReference>
<evidence type="ECO:0000313" key="6">
    <source>
        <dbReference type="EMBL" id="CAB5231526.1"/>
    </source>
</evidence>